<evidence type="ECO:0000313" key="3">
    <source>
        <dbReference type="Proteomes" id="UP000250266"/>
    </source>
</evidence>
<dbReference type="InterPro" id="IPR015421">
    <property type="entry name" value="PyrdxlP-dep_Trfase_major"/>
</dbReference>
<dbReference type="GO" id="GO:0043545">
    <property type="term" value="P:molybdopterin cofactor metabolic process"/>
    <property type="evidence" value="ECO:0007669"/>
    <property type="project" value="TreeGrafter"/>
</dbReference>
<sequence>MNPPPIPAAQQASIPLPPAYNTRIEEFREEEYPMLKEGNTYLDHGGTTLYAKSLVDRFSRDLISNLYGNPHSASTPSTLAGDRVNEIRIRALQFFNADPNQFDLIFVANATAAIKLVADCFRDYQSPTENIKKTKGFWYGYHRDAHTSLVGVRETTNSTHRCFGSDDEVHRWIDGSENSAKSKLGPRKGQVGLFAFPGQSNMTGRRLPLTWPGRLRAKYGDNMYSLLDAAALATTCPIDLSNDSMAPDFTCVSFYKIFGFPNVGALIVRKNAGHMLERRKFFGGGTVDMVISLDSAWHALKDSSLHDRLEDGTLPFHSIVALGHALDLHPQLYESMSRISAHTAFLAKQLYNGIKSLTHSNGVPVCRIYKDPEAVYGDPNTQGATIAFNIQGPDGVLVRFTDVEKLADDNGIYIRAGGLCNPGGIATFLEFTRSDLHAAFSIGHRCSNPLVVTQGRATGVVRVSLGAMSTLSDVDTLLIFLRENYVVDIPIPAAQLCTNCSAASFYLQKNARTSTSSVLTRRTTKKWARNFSKFATTKKRIESAP</sequence>
<dbReference type="SUPFAM" id="SSF53383">
    <property type="entry name" value="PLP-dependent transferases"/>
    <property type="match status" value="1"/>
</dbReference>
<organism evidence="2 3">
    <name type="scientific">Lepidopterella palustris CBS 459.81</name>
    <dbReference type="NCBI Taxonomy" id="1314670"/>
    <lineage>
        <taxon>Eukaryota</taxon>
        <taxon>Fungi</taxon>
        <taxon>Dikarya</taxon>
        <taxon>Ascomycota</taxon>
        <taxon>Pezizomycotina</taxon>
        <taxon>Dothideomycetes</taxon>
        <taxon>Pleosporomycetidae</taxon>
        <taxon>Mytilinidiales</taxon>
        <taxon>Argynnaceae</taxon>
        <taxon>Lepidopterella</taxon>
    </lineage>
</organism>
<dbReference type="InterPro" id="IPR000192">
    <property type="entry name" value="Aminotrans_V_dom"/>
</dbReference>
<keyword evidence="2" id="KW-0808">Transferase</keyword>
<evidence type="ECO:0000313" key="2">
    <source>
        <dbReference type="EMBL" id="OCK81638.1"/>
    </source>
</evidence>
<dbReference type="AlphaFoldDB" id="A0A8E2ED40"/>
<protein>
    <submittedName>
        <fullName evidence="2">PLP-dependent transferase</fullName>
    </submittedName>
</protein>
<dbReference type="Pfam" id="PF00266">
    <property type="entry name" value="Aminotran_5"/>
    <property type="match status" value="1"/>
</dbReference>
<gene>
    <name evidence="2" type="ORF">K432DRAFT_294985</name>
</gene>
<proteinExistence type="predicted"/>
<dbReference type="EMBL" id="KV744913">
    <property type="protein sequence ID" value="OCK81638.1"/>
    <property type="molecule type" value="Genomic_DNA"/>
</dbReference>
<dbReference type="PANTHER" id="PTHR14237">
    <property type="entry name" value="MOLYBDOPTERIN COFACTOR SULFURASE MOSC"/>
    <property type="match status" value="1"/>
</dbReference>
<dbReference type="PANTHER" id="PTHR14237:SF80">
    <property type="entry name" value="MOLYBDENUM COFACTOR SULFURASE"/>
    <property type="match status" value="1"/>
</dbReference>
<dbReference type="OrthoDB" id="10264306at2759"/>
<dbReference type="InterPro" id="IPR015424">
    <property type="entry name" value="PyrdxlP-dep_Trfase"/>
</dbReference>
<evidence type="ECO:0000259" key="1">
    <source>
        <dbReference type="Pfam" id="PF00266"/>
    </source>
</evidence>
<keyword evidence="3" id="KW-1185">Reference proteome</keyword>
<reference evidence="2 3" key="1">
    <citation type="journal article" date="2016" name="Nat. Commun.">
        <title>Ectomycorrhizal ecology is imprinted in the genome of the dominant symbiotic fungus Cenococcum geophilum.</title>
        <authorList>
            <consortium name="DOE Joint Genome Institute"/>
            <person name="Peter M."/>
            <person name="Kohler A."/>
            <person name="Ohm R.A."/>
            <person name="Kuo A."/>
            <person name="Krutzmann J."/>
            <person name="Morin E."/>
            <person name="Arend M."/>
            <person name="Barry K.W."/>
            <person name="Binder M."/>
            <person name="Choi C."/>
            <person name="Clum A."/>
            <person name="Copeland A."/>
            <person name="Grisel N."/>
            <person name="Haridas S."/>
            <person name="Kipfer T."/>
            <person name="LaButti K."/>
            <person name="Lindquist E."/>
            <person name="Lipzen A."/>
            <person name="Maire R."/>
            <person name="Meier B."/>
            <person name="Mihaltcheva S."/>
            <person name="Molinier V."/>
            <person name="Murat C."/>
            <person name="Poggeler S."/>
            <person name="Quandt C.A."/>
            <person name="Sperisen C."/>
            <person name="Tritt A."/>
            <person name="Tisserant E."/>
            <person name="Crous P.W."/>
            <person name="Henrissat B."/>
            <person name="Nehls U."/>
            <person name="Egli S."/>
            <person name="Spatafora J.W."/>
            <person name="Grigoriev I.V."/>
            <person name="Martin F.M."/>
        </authorList>
    </citation>
    <scope>NUCLEOTIDE SEQUENCE [LARGE SCALE GENOMIC DNA]</scope>
    <source>
        <strain evidence="2 3">CBS 459.81</strain>
    </source>
</reference>
<dbReference type="Proteomes" id="UP000250266">
    <property type="component" value="Unassembled WGS sequence"/>
</dbReference>
<dbReference type="GO" id="GO:0008265">
    <property type="term" value="F:molybdenum cofactor sulfurtransferase activity"/>
    <property type="evidence" value="ECO:0007669"/>
    <property type="project" value="TreeGrafter"/>
</dbReference>
<feature type="domain" description="Aminotransferase class V" evidence="1">
    <location>
        <begin position="40"/>
        <end position="421"/>
    </location>
</feature>
<dbReference type="Gene3D" id="3.40.640.10">
    <property type="entry name" value="Type I PLP-dependent aspartate aminotransferase-like (Major domain)"/>
    <property type="match status" value="1"/>
</dbReference>
<accession>A0A8E2ED40</accession>
<name>A0A8E2ED40_9PEZI</name>